<evidence type="ECO:0000313" key="2">
    <source>
        <dbReference type="EMBL" id="KIM56478.1"/>
    </source>
</evidence>
<organism evidence="2 3">
    <name type="scientific">Scleroderma citrinum Foug A</name>
    <dbReference type="NCBI Taxonomy" id="1036808"/>
    <lineage>
        <taxon>Eukaryota</taxon>
        <taxon>Fungi</taxon>
        <taxon>Dikarya</taxon>
        <taxon>Basidiomycota</taxon>
        <taxon>Agaricomycotina</taxon>
        <taxon>Agaricomycetes</taxon>
        <taxon>Agaricomycetidae</taxon>
        <taxon>Boletales</taxon>
        <taxon>Sclerodermatineae</taxon>
        <taxon>Sclerodermataceae</taxon>
        <taxon>Scleroderma</taxon>
    </lineage>
</organism>
<feature type="compositionally biased region" description="Basic and acidic residues" evidence="1">
    <location>
        <begin position="389"/>
        <end position="405"/>
    </location>
</feature>
<feature type="region of interest" description="Disordered" evidence="1">
    <location>
        <begin position="382"/>
        <end position="448"/>
    </location>
</feature>
<feature type="compositionally biased region" description="Basic residues" evidence="1">
    <location>
        <begin position="34"/>
        <end position="49"/>
    </location>
</feature>
<accession>A0A0C2Z3I3</accession>
<dbReference type="HOGENOM" id="CLU_028355_0_0_1"/>
<dbReference type="Proteomes" id="UP000053989">
    <property type="component" value="Unassembled WGS sequence"/>
</dbReference>
<feature type="region of interest" description="Disordered" evidence="1">
    <location>
        <begin position="1"/>
        <end position="72"/>
    </location>
</feature>
<evidence type="ECO:0000256" key="1">
    <source>
        <dbReference type="SAM" id="MobiDB-lite"/>
    </source>
</evidence>
<reference evidence="2 3" key="1">
    <citation type="submission" date="2014-04" db="EMBL/GenBank/DDBJ databases">
        <authorList>
            <consortium name="DOE Joint Genome Institute"/>
            <person name="Kuo A."/>
            <person name="Kohler A."/>
            <person name="Nagy L.G."/>
            <person name="Floudas D."/>
            <person name="Copeland A."/>
            <person name="Barry K.W."/>
            <person name="Cichocki N."/>
            <person name="Veneault-Fourrey C."/>
            <person name="LaButti K."/>
            <person name="Lindquist E.A."/>
            <person name="Lipzen A."/>
            <person name="Lundell T."/>
            <person name="Morin E."/>
            <person name="Murat C."/>
            <person name="Sun H."/>
            <person name="Tunlid A."/>
            <person name="Henrissat B."/>
            <person name="Grigoriev I.V."/>
            <person name="Hibbett D.S."/>
            <person name="Martin F."/>
            <person name="Nordberg H.P."/>
            <person name="Cantor M.N."/>
            <person name="Hua S.X."/>
        </authorList>
    </citation>
    <scope>NUCLEOTIDE SEQUENCE [LARGE SCALE GENOMIC DNA]</scope>
    <source>
        <strain evidence="2 3">Foug A</strain>
    </source>
</reference>
<feature type="compositionally biased region" description="Low complexity" evidence="1">
    <location>
        <begin position="419"/>
        <end position="429"/>
    </location>
</feature>
<dbReference type="EMBL" id="KN822116">
    <property type="protein sequence ID" value="KIM56478.1"/>
    <property type="molecule type" value="Genomic_DNA"/>
</dbReference>
<feature type="compositionally biased region" description="Low complexity" evidence="1">
    <location>
        <begin position="438"/>
        <end position="448"/>
    </location>
</feature>
<feature type="region of interest" description="Disordered" evidence="1">
    <location>
        <begin position="187"/>
        <end position="209"/>
    </location>
</feature>
<feature type="compositionally biased region" description="Basic residues" evidence="1">
    <location>
        <begin position="676"/>
        <end position="685"/>
    </location>
</feature>
<evidence type="ECO:0000313" key="3">
    <source>
        <dbReference type="Proteomes" id="UP000053989"/>
    </source>
</evidence>
<name>A0A0C2Z3I3_9AGAM</name>
<sequence length="730" mass="80650">MSDYYRCHSQTPPGHAGDISDEPMSPPERAQRRSDKRRAPRTPSPRRPRSPSCEGQREKRRRVTARDASPPSDQWCSIATGLLVHDQDPRCTTCLEYQKHVSMDIVLETPSIMAAHESALWCLSRLFGRSGREATLEDDLVAMRREHNYWRRHAKDAEKASDFSQKQASAAFEQACLLSMGGSRVTPASAHSVGEHRSRSRSRSPVRSCFRPGSPGTIFGDMVVDFAQPSEPSRPSLAGQLEEPKETMFPLLGRGEVPNHVQVLLDGKRFLHIQFNDCVYQFEEPRRRDVLRNINRGIVPPITGAIWPGAVPLLNTKAKLDRLYALVAQESDEQNSPNTRLGQKFVAWLNRYMGDADCVTGKKPPKTNMKIHALKKWRPPAWASACGKSKRDGYKQAHRAQRDQLDGSTSQPPASIPETAQPPATSTHHPPTPEAVQPPATSSSFAPAPVTASTHMFGVVSTSREPTPAPVPPLILTRRQRTTHKQDGLPKGAPGWGDEIAKWRDFVHRLSWAGFAGSFPGSLRLTEGSEDSSSRGTLPLVSNILPTATVGAATSRSYLRYWDDTELSLTTDQALSPLAIAGYLAQNGLSFQEADDLFEWAVAAIHEEVGDCKAELDIDLTVVDTYVEPSRSLEYYMERAAQGEELLEFRDVESHPSDQASLIGVDAVAKPPPAPKPKKKCRSRRKTTDTNDDDDNGSLSEESWGDDDPGPPWCPPADQMDVDNDGPSQM</sequence>
<dbReference type="InParanoid" id="A0A0C2Z3I3"/>
<dbReference type="OrthoDB" id="10542848at2759"/>
<keyword evidence="3" id="KW-1185">Reference proteome</keyword>
<feature type="region of interest" description="Disordered" evidence="1">
    <location>
        <begin position="661"/>
        <end position="730"/>
    </location>
</feature>
<reference evidence="3" key="2">
    <citation type="submission" date="2015-01" db="EMBL/GenBank/DDBJ databases">
        <title>Evolutionary Origins and Diversification of the Mycorrhizal Mutualists.</title>
        <authorList>
            <consortium name="DOE Joint Genome Institute"/>
            <consortium name="Mycorrhizal Genomics Consortium"/>
            <person name="Kohler A."/>
            <person name="Kuo A."/>
            <person name="Nagy L.G."/>
            <person name="Floudas D."/>
            <person name="Copeland A."/>
            <person name="Barry K.W."/>
            <person name="Cichocki N."/>
            <person name="Veneault-Fourrey C."/>
            <person name="LaButti K."/>
            <person name="Lindquist E.A."/>
            <person name="Lipzen A."/>
            <person name="Lundell T."/>
            <person name="Morin E."/>
            <person name="Murat C."/>
            <person name="Riley R."/>
            <person name="Ohm R."/>
            <person name="Sun H."/>
            <person name="Tunlid A."/>
            <person name="Henrissat B."/>
            <person name="Grigoriev I.V."/>
            <person name="Hibbett D.S."/>
            <person name="Martin F."/>
        </authorList>
    </citation>
    <scope>NUCLEOTIDE SEQUENCE [LARGE SCALE GENOMIC DNA]</scope>
    <source>
        <strain evidence="3">Foug A</strain>
    </source>
</reference>
<gene>
    <name evidence="2" type="ORF">SCLCIDRAFT_29612</name>
</gene>
<protein>
    <submittedName>
        <fullName evidence="2">Uncharacterized protein</fullName>
    </submittedName>
</protein>
<dbReference type="AlphaFoldDB" id="A0A0C2Z3I3"/>
<proteinExistence type="predicted"/>